<dbReference type="GO" id="GO:0030246">
    <property type="term" value="F:carbohydrate binding"/>
    <property type="evidence" value="ECO:0007669"/>
    <property type="project" value="InterPro"/>
</dbReference>
<dbReference type="InterPro" id="IPR014718">
    <property type="entry name" value="GH-type_carb-bd"/>
</dbReference>
<name>A0A8H4F412_MUCCL</name>
<evidence type="ECO:0000256" key="4">
    <source>
        <dbReference type="SAM" id="SignalP"/>
    </source>
</evidence>
<dbReference type="Proteomes" id="UP000469890">
    <property type="component" value="Unassembled WGS sequence"/>
</dbReference>
<dbReference type="Gene3D" id="1.50.10.100">
    <property type="entry name" value="Chondroitin AC/alginate lyase"/>
    <property type="match status" value="1"/>
</dbReference>
<evidence type="ECO:0000259" key="6">
    <source>
        <dbReference type="Pfam" id="PF02884"/>
    </source>
</evidence>
<evidence type="ECO:0000256" key="2">
    <source>
        <dbReference type="ARBA" id="ARBA00022729"/>
    </source>
</evidence>
<reference evidence="8 9" key="1">
    <citation type="submission" date="2019-09" db="EMBL/GenBank/DDBJ databases">
        <authorList>
            <consortium name="DOE Joint Genome Institute"/>
            <person name="Mondo S.J."/>
            <person name="Navarro-Mendoza M.I."/>
            <person name="Perez-Arques C."/>
            <person name="Panchal S."/>
            <person name="Nicolas F.E."/>
            <person name="Ganguly P."/>
            <person name="Pangilinan J."/>
            <person name="Grigoriev I."/>
            <person name="Heitman J."/>
            <person name="Sanya K."/>
            <person name="Garre V."/>
        </authorList>
    </citation>
    <scope>NUCLEOTIDE SEQUENCE [LARGE SCALE GENOMIC DNA]</scope>
    <source>
        <strain evidence="8 9">MU402</strain>
    </source>
</reference>
<dbReference type="GO" id="GO:0016837">
    <property type="term" value="F:carbon-oxygen lyase activity, acting on polysaccharides"/>
    <property type="evidence" value="ECO:0007669"/>
    <property type="project" value="UniProtKB-ARBA"/>
</dbReference>
<dbReference type="AlphaFoldDB" id="A0A8H4F412"/>
<feature type="domain" description="Polysaccharide lyase family 8 C-terminal" evidence="6">
    <location>
        <begin position="704"/>
        <end position="761"/>
    </location>
</feature>
<proteinExistence type="inferred from homology"/>
<evidence type="ECO:0000256" key="1">
    <source>
        <dbReference type="ARBA" id="ARBA00006699"/>
    </source>
</evidence>
<sequence>MNLLLTLGPLIFILPSLAFGSPEELKTLYDRKVDFIIQDYSSNIIQIPTWLNTFSSENGTWTDVDYTAGCTARRANWPAQQHFIRIVTMASQYRADPANSTQLLPYISKAMDYWFDHNYAPDACLDQGGLPNSECPCGTPGFWNTNWFGQVYIDLPACHMILMPKLISNTCILLKSNLTTTQQGNCTLVSQRVYNRIDTDVLGIGPMTGANMLDAATSVLNLGLLTDNETLARDALNHFYNQTTITPGTGVDGVKIDGSYLQHFAQLYTGNYGKDFINSVVVAYIQTSNTSFAPPAESQSAFLTLMNGTEWMIISNHTATTKASSDNNSNSTLLWEYSVIGRMVSFLAADKQASGGVALNLTRIQLAAEGWQNASSIQSIVQRLSDLKTESSSEGQGKLSGTRSFYTSDYLVHRGSNYVTTLKSFSTRTTNSECNNDQNPFGFHLSDGSIFSYIDGDEYIDVFGSYDWNLIPGTTVDYGATPFGCNITQFYGNTTFVGSVTRNKEGASSQGGMAVMQYLNPMTGSLRWEKTFYFFPGFYAVQIGPIYSQGTAPIVTTLDQSNLKGDVYVNNQKLSVNQFTSSQDSKSKHTNIWHNRILYTVLDPHTSSTANSTSSPNLRINTAAHDVNDWSSIGISQGKATQPVFTATIQHPPAALMEGGSNSTTAPVTYIAQLNVDAKQEQNPESLIQFIYQDDQALGKVRGAYHVKDKTIALAFWTAGSYQTPWGISVKTNQPILTFFTMEKQSYTLTVSDPTQLLTQVNVTVTQDHAESKDYSVNLPQGPVAGSSVNVV</sequence>
<dbReference type="InterPro" id="IPR038970">
    <property type="entry name" value="Lyase_8"/>
</dbReference>
<dbReference type="InterPro" id="IPR011013">
    <property type="entry name" value="Gal_mutarotase_sf_dom"/>
</dbReference>
<dbReference type="SUPFAM" id="SSF49863">
    <property type="entry name" value="Hyaluronate lyase-like, C-terminal domain"/>
    <property type="match status" value="1"/>
</dbReference>
<dbReference type="PANTHER" id="PTHR38481:SF1">
    <property type="entry name" value="HYALURONATE LYASE"/>
    <property type="match status" value="1"/>
</dbReference>
<feature type="domain" description="Polysaccharide lyase family 8 central" evidence="5">
    <location>
        <begin position="403"/>
        <end position="653"/>
    </location>
</feature>
<evidence type="ECO:0000256" key="3">
    <source>
        <dbReference type="ARBA" id="ARBA00023239"/>
    </source>
</evidence>
<dbReference type="InterPro" id="IPR012970">
    <property type="entry name" value="Lyase_8_alpha_N"/>
</dbReference>
<dbReference type="InterPro" id="IPR003159">
    <property type="entry name" value="Lyase_8_central_dom"/>
</dbReference>
<gene>
    <name evidence="8" type="ORF">FB192DRAFT_1277353</name>
</gene>
<accession>A0A8H4F412</accession>
<dbReference type="InterPro" id="IPR011071">
    <property type="entry name" value="Lyase_8-like_C"/>
</dbReference>
<comment type="caution">
    <text evidence="8">The sequence shown here is derived from an EMBL/GenBank/DDBJ whole genome shotgun (WGS) entry which is preliminary data.</text>
</comment>
<dbReference type="InterPro" id="IPR004103">
    <property type="entry name" value="Lyase_8_C"/>
</dbReference>
<keyword evidence="3 8" id="KW-0456">Lyase</keyword>
<dbReference type="GO" id="GO:0005975">
    <property type="term" value="P:carbohydrate metabolic process"/>
    <property type="evidence" value="ECO:0007669"/>
    <property type="project" value="InterPro"/>
</dbReference>
<dbReference type="Pfam" id="PF08124">
    <property type="entry name" value="Lyase_8_N"/>
    <property type="match status" value="1"/>
</dbReference>
<evidence type="ECO:0000313" key="9">
    <source>
        <dbReference type="Proteomes" id="UP000469890"/>
    </source>
</evidence>
<dbReference type="SUPFAM" id="SSF48230">
    <property type="entry name" value="Chondroitin AC/alginate lyase"/>
    <property type="match status" value="1"/>
</dbReference>
<evidence type="ECO:0000259" key="5">
    <source>
        <dbReference type="Pfam" id="PF02278"/>
    </source>
</evidence>
<evidence type="ECO:0000259" key="7">
    <source>
        <dbReference type="Pfam" id="PF08124"/>
    </source>
</evidence>
<dbReference type="InterPro" id="IPR008929">
    <property type="entry name" value="Chondroitin_lyas"/>
</dbReference>
<dbReference type="SUPFAM" id="SSF74650">
    <property type="entry name" value="Galactose mutarotase-like"/>
    <property type="match status" value="1"/>
</dbReference>
<dbReference type="EMBL" id="JAAECE010000003">
    <property type="protein sequence ID" value="KAF1802968.1"/>
    <property type="molecule type" value="Genomic_DNA"/>
</dbReference>
<feature type="signal peptide" evidence="4">
    <location>
        <begin position="1"/>
        <end position="20"/>
    </location>
</feature>
<protein>
    <submittedName>
        <fullName evidence="8">Chondroitin AC/alginate lyase</fullName>
    </submittedName>
</protein>
<dbReference type="Gene3D" id="2.60.220.10">
    <property type="entry name" value="Polysaccharide lyase family 8-like, C-terminal"/>
    <property type="match status" value="1"/>
</dbReference>
<comment type="similarity">
    <text evidence="1">Belongs to the polysaccharide lyase 8 family.</text>
</comment>
<feature type="chain" id="PRO_5034408600" evidence="4">
    <location>
        <begin position="21"/>
        <end position="792"/>
    </location>
</feature>
<dbReference type="PANTHER" id="PTHR38481">
    <property type="entry name" value="HYALURONATE LYASE"/>
    <property type="match status" value="1"/>
</dbReference>
<keyword evidence="2 4" id="KW-0732">Signal</keyword>
<feature type="domain" description="Polysaccharide lyase 8 N-terminal alpha-helical" evidence="7">
    <location>
        <begin position="161"/>
        <end position="309"/>
    </location>
</feature>
<dbReference type="Gene3D" id="2.70.98.10">
    <property type="match status" value="1"/>
</dbReference>
<dbReference type="Pfam" id="PF02278">
    <property type="entry name" value="Lyase_8"/>
    <property type="match status" value="1"/>
</dbReference>
<dbReference type="Pfam" id="PF02884">
    <property type="entry name" value="Lyase_8_C"/>
    <property type="match status" value="1"/>
</dbReference>
<dbReference type="GO" id="GO:0005576">
    <property type="term" value="C:extracellular region"/>
    <property type="evidence" value="ECO:0007669"/>
    <property type="project" value="InterPro"/>
</dbReference>
<organism evidence="8 9">
    <name type="scientific">Mucor circinelloides f. lusitanicus</name>
    <name type="common">Mucor racemosus var. lusitanicus</name>
    <dbReference type="NCBI Taxonomy" id="29924"/>
    <lineage>
        <taxon>Eukaryota</taxon>
        <taxon>Fungi</taxon>
        <taxon>Fungi incertae sedis</taxon>
        <taxon>Mucoromycota</taxon>
        <taxon>Mucoromycotina</taxon>
        <taxon>Mucoromycetes</taxon>
        <taxon>Mucorales</taxon>
        <taxon>Mucorineae</taxon>
        <taxon>Mucoraceae</taxon>
        <taxon>Mucor</taxon>
    </lineage>
</organism>
<evidence type="ECO:0000313" key="8">
    <source>
        <dbReference type="EMBL" id="KAF1802968.1"/>
    </source>
</evidence>